<dbReference type="RefSeq" id="WP_282213349.1">
    <property type="nucleotide sequence ID" value="NZ_OX458332.1"/>
</dbReference>
<comment type="catalytic activity">
    <reaction evidence="11">
        <text>[GlcNAc-(1-&gt;4)-Mur2Ac(oyl-L-Ala-gamma-D-Glu-L-Lys-D-Ala-D-Ala)](n)-di-trans,octa-cis-undecaprenyl diphosphate + beta-D-GlcNAc-(1-&gt;4)-Mur2Ac(oyl-L-Ala-gamma-D-Glu-L-Lys-D-Ala-D-Ala)-di-trans,octa-cis-undecaprenyl diphosphate = [GlcNAc-(1-&gt;4)-Mur2Ac(oyl-L-Ala-gamma-D-Glu-L-Lys-D-Ala-D-Ala)](n+1)-di-trans,octa-cis-undecaprenyl diphosphate + di-trans,octa-cis-undecaprenyl diphosphate + H(+)</text>
        <dbReference type="Rhea" id="RHEA:23708"/>
        <dbReference type="Rhea" id="RHEA-COMP:9602"/>
        <dbReference type="Rhea" id="RHEA-COMP:9603"/>
        <dbReference type="ChEBI" id="CHEBI:15378"/>
        <dbReference type="ChEBI" id="CHEBI:58405"/>
        <dbReference type="ChEBI" id="CHEBI:60033"/>
        <dbReference type="ChEBI" id="CHEBI:78435"/>
        <dbReference type="EC" id="2.4.99.28"/>
    </reaction>
</comment>
<protein>
    <recommendedName>
        <fullName evidence="10">peptidoglycan glycosyltransferase</fullName>
        <ecNumber evidence="10">2.4.99.28</ecNumber>
    </recommendedName>
</protein>
<feature type="domain" description="Penicillin-binding protein transpeptidase" evidence="12">
    <location>
        <begin position="309"/>
        <end position="543"/>
    </location>
</feature>
<dbReference type="GO" id="GO:0006508">
    <property type="term" value="P:proteolysis"/>
    <property type="evidence" value="ECO:0007669"/>
    <property type="project" value="UniProtKB-KW"/>
</dbReference>
<evidence type="ECO:0000313" key="16">
    <source>
        <dbReference type="Proteomes" id="UP001158598"/>
    </source>
</evidence>
<dbReference type="InterPro" id="IPR009647">
    <property type="entry name" value="PBP_C"/>
</dbReference>
<evidence type="ECO:0000256" key="3">
    <source>
        <dbReference type="ARBA" id="ARBA00007739"/>
    </source>
</evidence>
<accession>A0AA35UT48</accession>
<dbReference type="Pfam" id="PF00912">
    <property type="entry name" value="Transgly"/>
    <property type="match status" value="1"/>
</dbReference>
<dbReference type="InterPro" id="IPR023346">
    <property type="entry name" value="Lysozyme-like_dom_sf"/>
</dbReference>
<name>A0AA35UT48_METCP</name>
<dbReference type="GO" id="GO:0004180">
    <property type="term" value="F:carboxypeptidase activity"/>
    <property type="evidence" value="ECO:0007669"/>
    <property type="project" value="UniProtKB-KW"/>
</dbReference>
<dbReference type="InterPro" id="IPR012338">
    <property type="entry name" value="Beta-lactam/transpept-like"/>
</dbReference>
<evidence type="ECO:0000256" key="8">
    <source>
        <dbReference type="ARBA" id="ARBA00022801"/>
    </source>
</evidence>
<dbReference type="EC" id="2.4.99.28" evidence="10"/>
<dbReference type="InterPro" id="IPR001460">
    <property type="entry name" value="PCN-bd_Tpept"/>
</dbReference>
<dbReference type="EMBL" id="OX458332">
    <property type="protein sequence ID" value="CAI8879720.1"/>
    <property type="molecule type" value="Genomic_DNA"/>
</dbReference>
<evidence type="ECO:0000256" key="5">
    <source>
        <dbReference type="ARBA" id="ARBA00022670"/>
    </source>
</evidence>
<evidence type="ECO:0000259" key="14">
    <source>
        <dbReference type="Pfam" id="PF06832"/>
    </source>
</evidence>
<keyword evidence="4" id="KW-0121">Carboxypeptidase</keyword>
<evidence type="ECO:0000313" key="15">
    <source>
        <dbReference type="EMBL" id="CAI8879720.1"/>
    </source>
</evidence>
<dbReference type="NCBIfam" id="TIGR02073">
    <property type="entry name" value="PBP_1c"/>
    <property type="match status" value="1"/>
</dbReference>
<dbReference type="Proteomes" id="UP001158598">
    <property type="component" value="Chromosome"/>
</dbReference>
<organism evidence="15 16">
    <name type="scientific">Methylococcus capsulatus</name>
    <dbReference type="NCBI Taxonomy" id="414"/>
    <lineage>
        <taxon>Bacteria</taxon>
        <taxon>Pseudomonadati</taxon>
        <taxon>Pseudomonadota</taxon>
        <taxon>Gammaproteobacteria</taxon>
        <taxon>Methylococcales</taxon>
        <taxon>Methylococcaceae</taxon>
        <taxon>Methylococcus</taxon>
    </lineage>
</organism>
<reference evidence="15" key="1">
    <citation type="submission" date="2023-03" db="EMBL/GenBank/DDBJ databases">
        <authorList>
            <person name="Pearce D."/>
        </authorList>
    </citation>
    <scope>NUCLEOTIDE SEQUENCE</scope>
    <source>
        <strain evidence="15">Mc</strain>
    </source>
</reference>
<keyword evidence="9" id="KW-0511">Multifunctional enzyme</keyword>
<keyword evidence="8" id="KW-0378">Hydrolase</keyword>
<evidence type="ECO:0000256" key="2">
    <source>
        <dbReference type="ARBA" id="ARBA00007090"/>
    </source>
</evidence>
<sequence length="713" mass="77983">MSGRSSSIKPWGAGVALLLFAAGGAVFWSLPRSNIPEFRSVQAEWIPSDAYLLDRNGEVIHEQRVDFSARRSPWMPLRTFSPALVKAILAAEDRRFHDHGGVDWRAMAVAAWETLGGRKRGASTITMQLTALLDQRLARHGGGRSVRQKLGQIGAARKLEHRWSKDEILEAYLNRVRFRGELEGVPATALGLFGKEASGLDEAESVLLAAILPSPNVGTARIARRACAIAKAADFPLDCGDLERRAEVALTHVERPPPAIALAPHLARQSLKKRGEKVRTTLSAPIQRRAIQALEQQLRGLKGRNVRDGAALVVDNHGGEVLAYVGSAGPDSRARQVDGVRARRQAGSTLKPFLYALALEKRYLTAASILDDSPLDLETRTGLYVPQNYDRDFKGRVSVRTALAASLNIPAIRTLILVGLEPFHERLWNLGYRGLTQDGEYYGYSLALGSGEVSLWEQVNAFRTLANGGLTSPLHWLADDAPGEPRPLIDPRAAYIVGSILSDRSSRALSFGLDNPLTTRYWSAVKTGTSKNMRDNWCIGYSEHYTVGVWVGNFEGDAMHEVSGVTGAAPAWLEIMNGLHADLPSRPPAPPEGVIGRRIRYADALEPEREEWFVAGTELAEVTAPEAPTPRIETPADGMIIALDPDIPARNQKLILRARPARAGISFFLDGRPVGPAEAPVKWSPEPGGHVLKLMDDRGRTLDLVKFQVRGMR</sequence>
<proteinExistence type="inferred from homology"/>
<dbReference type="Gene3D" id="3.40.710.10">
    <property type="entry name" value="DD-peptidase/beta-lactamase superfamily"/>
    <property type="match status" value="1"/>
</dbReference>
<dbReference type="InterPro" id="IPR050396">
    <property type="entry name" value="Glycosyltr_51/Transpeptidase"/>
</dbReference>
<comment type="similarity">
    <text evidence="3">In the N-terminal section; belongs to the glycosyltransferase 51 family.</text>
</comment>
<evidence type="ECO:0000256" key="6">
    <source>
        <dbReference type="ARBA" id="ARBA00022676"/>
    </source>
</evidence>
<feature type="domain" description="Penicillin-binding C-terminal" evidence="14">
    <location>
        <begin position="624"/>
        <end position="707"/>
    </location>
</feature>
<evidence type="ECO:0000256" key="11">
    <source>
        <dbReference type="ARBA" id="ARBA00049902"/>
    </source>
</evidence>
<dbReference type="InterPro" id="IPR001264">
    <property type="entry name" value="Glyco_trans_51"/>
</dbReference>
<dbReference type="SUPFAM" id="SSF53955">
    <property type="entry name" value="Lysozyme-like"/>
    <property type="match status" value="1"/>
</dbReference>
<dbReference type="GO" id="GO:0030288">
    <property type="term" value="C:outer membrane-bounded periplasmic space"/>
    <property type="evidence" value="ECO:0007669"/>
    <property type="project" value="TreeGrafter"/>
</dbReference>
<comment type="similarity">
    <text evidence="2">In the C-terminal section; belongs to the transpeptidase family.</text>
</comment>
<dbReference type="SUPFAM" id="SSF56601">
    <property type="entry name" value="beta-lactamase/transpeptidase-like"/>
    <property type="match status" value="1"/>
</dbReference>
<dbReference type="Pfam" id="PF00905">
    <property type="entry name" value="Transpeptidase"/>
    <property type="match status" value="1"/>
</dbReference>
<evidence type="ECO:0000256" key="9">
    <source>
        <dbReference type="ARBA" id="ARBA00023268"/>
    </source>
</evidence>
<dbReference type="PANTHER" id="PTHR32282">
    <property type="entry name" value="BINDING PROTEIN TRANSPEPTIDASE, PUTATIVE-RELATED"/>
    <property type="match status" value="1"/>
</dbReference>
<dbReference type="InterPro" id="IPR036950">
    <property type="entry name" value="PBP_transglycosylase"/>
</dbReference>
<evidence type="ECO:0000256" key="4">
    <source>
        <dbReference type="ARBA" id="ARBA00022645"/>
    </source>
</evidence>
<evidence type="ECO:0000259" key="12">
    <source>
        <dbReference type="Pfam" id="PF00905"/>
    </source>
</evidence>
<evidence type="ECO:0000256" key="10">
    <source>
        <dbReference type="ARBA" id="ARBA00044770"/>
    </source>
</evidence>
<dbReference type="PANTHER" id="PTHR32282:SF15">
    <property type="entry name" value="PENICILLIN-BINDING PROTEIN 1C"/>
    <property type="match status" value="1"/>
</dbReference>
<dbReference type="GO" id="GO:0009252">
    <property type="term" value="P:peptidoglycan biosynthetic process"/>
    <property type="evidence" value="ECO:0007669"/>
    <property type="project" value="InterPro"/>
</dbReference>
<comment type="pathway">
    <text evidence="1">Cell wall biogenesis; peptidoglycan biosynthesis.</text>
</comment>
<gene>
    <name evidence="15" type="ORF">MCNOR_3036</name>
</gene>
<keyword evidence="7 15" id="KW-0808">Transferase</keyword>
<evidence type="ECO:0000259" key="13">
    <source>
        <dbReference type="Pfam" id="PF00912"/>
    </source>
</evidence>
<dbReference type="Pfam" id="PF06832">
    <property type="entry name" value="BiPBP_C"/>
    <property type="match status" value="1"/>
</dbReference>
<feature type="domain" description="Glycosyl transferase family 51" evidence="13">
    <location>
        <begin position="61"/>
        <end position="230"/>
    </location>
</feature>
<evidence type="ECO:0000256" key="7">
    <source>
        <dbReference type="ARBA" id="ARBA00022679"/>
    </source>
</evidence>
<dbReference type="AlphaFoldDB" id="A0AA35UT48"/>
<dbReference type="InterPro" id="IPR011815">
    <property type="entry name" value="PBP_1c"/>
</dbReference>
<keyword evidence="6 15" id="KW-0328">Glycosyltransferase</keyword>
<dbReference type="FunFam" id="1.10.3810.10:FF:000027">
    <property type="entry name" value="Penicillin binding protein 1C PbpC"/>
    <property type="match status" value="1"/>
</dbReference>
<dbReference type="GO" id="GO:0008658">
    <property type="term" value="F:penicillin binding"/>
    <property type="evidence" value="ECO:0007669"/>
    <property type="project" value="InterPro"/>
</dbReference>
<keyword evidence="5" id="KW-0645">Protease</keyword>
<dbReference type="GO" id="GO:0008955">
    <property type="term" value="F:peptidoglycan glycosyltransferase activity"/>
    <property type="evidence" value="ECO:0007669"/>
    <property type="project" value="UniProtKB-EC"/>
</dbReference>
<dbReference type="Gene3D" id="1.10.3810.10">
    <property type="entry name" value="Biosynthetic peptidoglycan transglycosylase-like"/>
    <property type="match status" value="1"/>
</dbReference>
<evidence type="ECO:0000256" key="1">
    <source>
        <dbReference type="ARBA" id="ARBA00004752"/>
    </source>
</evidence>